<dbReference type="RefSeq" id="WP_241276103.1">
    <property type="nucleotide sequence ID" value="NZ_JAKZGS010000017.1"/>
</dbReference>
<organism evidence="3 4">
    <name type="scientific">Belliella calami</name>
    <dbReference type="NCBI Taxonomy" id="2923436"/>
    <lineage>
        <taxon>Bacteria</taxon>
        <taxon>Pseudomonadati</taxon>
        <taxon>Bacteroidota</taxon>
        <taxon>Cytophagia</taxon>
        <taxon>Cytophagales</taxon>
        <taxon>Cyclobacteriaceae</taxon>
        <taxon>Belliella</taxon>
    </lineage>
</organism>
<evidence type="ECO:0000256" key="1">
    <source>
        <dbReference type="ARBA" id="ARBA00010613"/>
    </source>
</evidence>
<name>A0ABS9USJ9_9BACT</name>
<dbReference type="InterPro" id="IPR003010">
    <property type="entry name" value="C-N_Hydrolase"/>
</dbReference>
<dbReference type="InterPro" id="IPR036526">
    <property type="entry name" value="C-N_Hydrolase_sf"/>
</dbReference>
<proteinExistence type="inferred from homology"/>
<dbReference type="PANTHER" id="PTHR47799">
    <property type="entry name" value="OMEGA-AMIDASE YAFV"/>
    <property type="match status" value="1"/>
</dbReference>
<evidence type="ECO:0000313" key="3">
    <source>
        <dbReference type="EMBL" id="MCH7399602.1"/>
    </source>
</evidence>
<dbReference type="PROSITE" id="PS01227">
    <property type="entry name" value="UPF0012"/>
    <property type="match status" value="1"/>
</dbReference>
<reference evidence="3" key="1">
    <citation type="submission" date="2022-03" db="EMBL/GenBank/DDBJ databases">
        <title>De novo assembled genomes of Belliella spp. (Cyclobacteriaceae) strains.</title>
        <authorList>
            <person name="Szabo A."/>
            <person name="Korponai K."/>
            <person name="Felfoldi T."/>
        </authorList>
    </citation>
    <scope>NUCLEOTIDE SEQUENCE</scope>
    <source>
        <strain evidence="3">DSM 107340</strain>
    </source>
</reference>
<evidence type="ECO:0000259" key="2">
    <source>
        <dbReference type="PROSITE" id="PS50263"/>
    </source>
</evidence>
<dbReference type="Proteomes" id="UP001165488">
    <property type="component" value="Unassembled WGS sequence"/>
</dbReference>
<dbReference type="Pfam" id="PF00795">
    <property type="entry name" value="CN_hydrolase"/>
    <property type="match status" value="1"/>
</dbReference>
<protein>
    <submittedName>
        <fullName evidence="3">Amidohydrolase</fullName>
    </submittedName>
</protein>
<accession>A0ABS9USJ9</accession>
<dbReference type="PROSITE" id="PS50263">
    <property type="entry name" value="CN_HYDROLASE"/>
    <property type="match status" value="1"/>
</dbReference>
<dbReference type="InterPro" id="IPR052737">
    <property type="entry name" value="Omega-amidase_YafV"/>
</dbReference>
<evidence type="ECO:0000313" key="4">
    <source>
        <dbReference type="Proteomes" id="UP001165488"/>
    </source>
</evidence>
<gene>
    <name evidence="3" type="ORF">MM236_16505</name>
</gene>
<dbReference type="Gene3D" id="3.60.110.10">
    <property type="entry name" value="Carbon-nitrogen hydrolase"/>
    <property type="match status" value="1"/>
</dbReference>
<comment type="similarity">
    <text evidence="1">Belongs to the carbon-nitrogen hydrolase superfamily. NIT1/NIT2 family.</text>
</comment>
<dbReference type="NCBIfam" id="NF007757">
    <property type="entry name" value="PRK10438.1"/>
    <property type="match status" value="1"/>
</dbReference>
<sequence>MENKPNLKIALIQTDLYWHDKTANFSMLEEKIWEIEGNVDLIILPEMFSTGFTMKVKEYGEPMNFTACKWLKQMSAQTGAVVTGSVIVREGDDFFNRMLWACPDGELMHYDKRHLFRMANEDEHFSMGHERKIFQIKGWNILPQICYDLRFPVWSRNTSDDGEMEYDVLIYIASWPKPRVSAWDILLQARAVENLAYSVGVNRIGEDGNGVLYSGHSAVYNFKGDQIVISKEEGKTLIVELNFDELNLYRQKFPAWKDSDNFQIIKSKK</sequence>
<dbReference type="SUPFAM" id="SSF56317">
    <property type="entry name" value="Carbon-nitrogen hydrolase"/>
    <property type="match status" value="1"/>
</dbReference>
<feature type="domain" description="CN hydrolase" evidence="2">
    <location>
        <begin position="7"/>
        <end position="243"/>
    </location>
</feature>
<dbReference type="PANTHER" id="PTHR47799:SF1">
    <property type="entry name" value="OMEGA-AMIDASE YAFV"/>
    <property type="match status" value="1"/>
</dbReference>
<dbReference type="CDD" id="cd07575">
    <property type="entry name" value="Xc-1258_like"/>
    <property type="match status" value="1"/>
</dbReference>
<dbReference type="InterPro" id="IPR001110">
    <property type="entry name" value="UPF0012_CS"/>
</dbReference>
<dbReference type="EMBL" id="JAKZGS010000017">
    <property type="protein sequence ID" value="MCH7399602.1"/>
    <property type="molecule type" value="Genomic_DNA"/>
</dbReference>
<keyword evidence="4" id="KW-1185">Reference proteome</keyword>
<comment type="caution">
    <text evidence="3">The sequence shown here is derived from an EMBL/GenBank/DDBJ whole genome shotgun (WGS) entry which is preliminary data.</text>
</comment>